<dbReference type="Pfam" id="PF13306">
    <property type="entry name" value="LRR_5"/>
    <property type="match status" value="1"/>
</dbReference>
<accession>A0A9W7CES9</accession>
<organism evidence="2 3">
    <name type="scientific">Triparma verrucosa</name>
    <dbReference type="NCBI Taxonomy" id="1606542"/>
    <lineage>
        <taxon>Eukaryota</taxon>
        <taxon>Sar</taxon>
        <taxon>Stramenopiles</taxon>
        <taxon>Ochrophyta</taxon>
        <taxon>Bolidophyceae</taxon>
        <taxon>Parmales</taxon>
        <taxon>Triparmaceae</taxon>
        <taxon>Triparma</taxon>
    </lineage>
</organism>
<dbReference type="Gene3D" id="3.80.10.10">
    <property type="entry name" value="Ribonuclease Inhibitor"/>
    <property type="match status" value="1"/>
</dbReference>
<keyword evidence="3" id="KW-1185">Reference proteome</keyword>
<reference evidence="3" key="1">
    <citation type="journal article" date="2023" name="Commun. Biol.">
        <title>Genome analysis of Parmales, the sister group of diatoms, reveals the evolutionary specialization of diatoms from phago-mixotrophs to photoautotrophs.</title>
        <authorList>
            <person name="Ban H."/>
            <person name="Sato S."/>
            <person name="Yoshikawa S."/>
            <person name="Yamada K."/>
            <person name="Nakamura Y."/>
            <person name="Ichinomiya M."/>
            <person name="Sato N."/>
            <person name="Blanc-Mathieu R."/>
            <person name="Endo H."/>
            <person name="Kuwata A."/>
            <person name="Ogata H."/>
        </authorList>
    </citation>
    <scope>NUCLEOTIDE SEQUENCE [LARGE SCALE GENOMIC DNA]</scope>
    <source>
        <strain evidence="3">NIES 3699</strain>
    </source>
</reference>
<dbReference type="InterPro" id="IPR026906">
    <property type="entry name" value="LRR_5"/>
</dbReference>
<proteinExistence type="predicted"/>
<evidence type="ECO:0000313" key="2">
    <source>
        <dbReference type="EMBL" id="GMI04395.1"/>
    </source>
</evidence>
<sequence length="303" mass="33326">MKTQNGLKRSNAGSTTHQEIETGGDNNGEKAGGKTPAAEPAVAKWVIPSFFYLDDWRFLFVESVPLDSLMTMRLLCKDWRRVADKFIDGMIESGTMMVIGGNDLSAEEALALRERRSLAFQVVFLLNITKVGVWACDSSANLVVVEIPEGVESIGRAAFKNCHSLTTVSFPTTLIEIVGCAFHKCSSLENVDLLHTQVQEIGYAAFGYCSELKSMTIPDSLQALGDDVFINCLELAPSHIDVYDYADSDSDEDDNPKHDVSWEIVAHLRSLRCSQQDAEIKALKAMCSQQGAEIKALKARLPK</sequence>
<protein>
    <submittedName>
        <fullName evidence="2">Uncharacterized protein</fullName>
    </submittedName>
</protein>
<dbReference type="SUPFAM" id="SSF52058">
    <property type="entry name" value="L domain-like"/>
    <property type="match status" value="1"/>
</dbReference>
<feature type="compositionally biased region" description="Polar residues" evidence="1">
    <location>
        <begin position="1"/>
        <end position="17"/>
    </location>
</feature>
<dbReference type="InterPro" id="IPR053139">
    <property type="entry name" value="Surface_bspA-like"/>
</dbReference>
<dbReference type="InterPro" id="IPR032675">
    <property type="entry name" value="LRR_dom_sf"/>
</dbReference>
<gene>
    <name evidence="2" type="ORF">TrVE_jg7459</name>
</gene>
<evidence type="ECO:0000313" key="3">
    <source>
        <dbReference type="Proteomes" id="UP001165160"/>
    </source>
</evidence>
<comment type="caution">
    <text evidence="2">The sequence shown here is derived from an EMBL/GenBank/DDBJ whole genome shotgun (WGS) entry which is preliminary data.</text>
</comment>
<evidence type="ECO:0000256" key="1">
    <source>
        <dbReference type="SAM" id="MobiDB-lite"/>
    </source>
</evidence>
<dbReference type="PANTHER" id="PTHR45661">
    <property type="entry name" value="SURFACE ANTIGEN"/>
    <property type="match status" value="1"/>
</dbReference>
<dbReference type="PANTHER" id="PTHR45661:SF3">
    <property type="entry name" value="IG-LIKE DOMAIN-CONTAINING PROTEIN"/>
    <property type="match status" value="1"/>
</dbReference>
<dbReference type="Proteomes" id="UP001165160">
    <property type="component" value="Unassembled WGS sequence"/>
</dbReference>
<dbReference type="EMBL" id="BRXX01000316">
    <property type="protein sequence ID" value="GMI04395.1"/>
    <property type="molecule type" value="Genomic_DNA"/>
</dbReference>
<dbReference type="AlphaFoldDB" id="A0A9W7CES9"/>
<feature type="region of interest" description="Disordered" evidence="1">
    <location>
        <begin position="1"/>
        <end position="35"/>
    </location>
</feature>
<name>A0A9W7CES9_9STRA</name>